<evidence type="ECO:0000259" key="2">
    <source>
        <dbReference type="PROSITE" id="PS51406"/>
    </source>
</evidence>
<dbReference type="Pfam" id="PF00147">
    <property type="entry name" value="Fibrinogen_C"/>
    <property type="match status" value="1"/>
</dbReference>
<keyword evidence="1" id="KW-1015">Disulfide bond</keyword>
<keyword evidence="3" id="KW-1185">Reference proteome</keyword>
<dbReference type="InterPro" id="IPR014716">
    <property type="entry name" value="Fibrinogen_a/b/g_C_1"/>
</dbReference>
<evidence type="ECO:0000313" key="3">
    <source>
        <dbReference type="Proteomes" id="UP000694844"/>
    </source>
</evidence>
<dbReference type="PROSITE" id="PS00514">
    <property type="entry name" value="FIBRINOGEN_C_1"/>
    <property type="match status" value="1"/>
</dbReference>
<dbReference type="OrthoDB" id="6121324at2759"/>
<dbReference type="InterPro" id="IPR050373">
    <property type="entry name" value="Fibrinogen_C-term_domain"/>
</dbReference>
<dbReference type="KEGG" id="cvn:111110862"/>
<evidence type="ECO:0000313" key="4">
    <source>
        <dbReference type="RefSeq" id="XP_022303210.1"/>
    </source>
</evidence>
<sequence>MDITVCRTLSGFVSLIPSVNPENQTFRYQKINGFVIGRDSFCNVTLTTGLTISGLCYTGRYPWMIIQRRLDGSVNFLRPWNDYKAGFGSPDSEFWIGNANIHALTSDGYTFLRIELMDHNGKWKYAEYGSFYIEDQNNNYKMHVSSYSGNAGDSFSYHDNMDFSTYDRDNDNSTGYNCASLRKGGWWYNECHKSNLNGQYANNRWSDGINWFAWMGFEYSLPEVRMMLRKP</sequence>
<name>A0A8B8BIL9_CRAVI</name>
<dbReference type="InterPro" id="IPR002181">
    <property type="entry name" value="Fibrinogen_a/b/g_C_dom"/>
</dbReference>
<gene>
    <name evidence="4" type="primary">LOC111110862</name>
</gene>
<accession>A0A8B8BIL9</accession>
<dbReference type="CDD" id="cd00087">
    <property type="entry name" value="FReD"/>
    <property type="match status" value="1"/>
</dbReference>
<dbReference type="SUPFAM" id="SSF56496">
    <property type="entry name" value="Fibrinogen C-terminal domain-like"/>
    <property type="match status" value="1"/>
</dbReference>
<reference evidence="4" key="1">
    <citation type="submission" date="2025-08" db="UniProtKB">
        <authorList>
            <consortium name="RefSeq"/>
        </authorList>
    </citation>
    <scope>IDENTIFICATION</scope>
    <source>
        <tissue evidence="4">Whole sample</tissue>
    </source>
</reference>
<proteinExistence type="predicted"/>
<dbReference type="PANTHER" id="PTHR19143">
    <property type="entry name" value="FIBRINOGEN/TENASCIN/ANGIOPOEITIN"/>
    <property type="match status" value="1"/>
</dbReference>
<organism evidence="3 4">
    <name type="scientific">Crassostrea virginica</name>
    <name type="common">Eastern oyster</name>
    <dbReference type="NCBI Taxonomy" id="6565"/>
    <lineage>
        <taxon>Eukaryota</taxon>
        <taxon>Metazoa</taxon>
        <taxon>Spiralia</taxon>
        <taxon>Lophotrochozoa</taxon>
        <taxon>Mollusca</taxon>
        <taxon>Bivalvia</taxon>
        <taxon>Autobranchia</taxon>
        <taxon>Pteriomorphia</taxon>
        <taxon>Ostreida</taxon>
        <taxon>Ostreoidea</taxon>
        <taxon>Ostreidae</taxon>
        <taxon>Crassostrea</taxon>
    </lineage>
</organism>
<dbReference type="SMART" id="SM00186">
    <property type="entry name" value="FBG"/>
    <property type="match status" value="1"/>
</dbReference>
<evidence type="ECO:0000256" key="1">
    <source>
        <dbReference type="ARBA" id="ARBA00023157"/>
    </source>
</evidence>
<dbReference type="PANTHER" id="PTHR19143:SF327">
    <property type="entry name" value="FI21813P1-RELATED"/>
    <property type="match status" value="1"/>
</dbReference>
<protein>
    <submittedName>
        <fullName evidence="4">Ficolin-1-like</fullName>
    </submittedName>
</protein>
<dbReference type="Proteomes" id="UP000694844">
    <property type="component" value="Chromosome 9"/>
</dbReference>
<dbReference type="AlphaFoldDB" id="A0A8B8BIL9"/>
<dbReference type="PROSITE" id="PS51406">
    <property type="entry name" value="FIBRINOGEN_C_2"/>
    <property type="match status" value="1"/>
</dbReference>
<dbReference type="InterPro" id="IPR036056">
    <property type="entry name" value="Fibrinogen-like_C"/>
</dbReference>
<dbReference type="InterPro" id="IPR020837">
    <property type="entry name" value="Fibrinogen_CS"/>
</dbReference>
<dbReference type="GeneID" id="111110862"/>
<dbReference type="Gene3D" id="3.90.215.10">
    <property type="entry name" value="Gamma Fibrinogen, chain A, domain 1"/>
    <property type="match status" value="1"/>
</dbReference>
<dbReference type="RefSeq" id="XP_022303210.1">
    <property type="nucleotide sequence ID" value="XM_022447502.1"/>
</dbReference>
<feature type="domain" description="Fibrinogen C-terminal" evidence="2">
    <location>
        <begin position="15"/>
        <end position="231"/>
    </location>
</feature>
<dbReference type="GO" id="GO:0005615">
    <property type="term" value="C:extracellular space"/>
    <property type="evidence" value="ECO:0007669"/>
    <property type="project" value="TreeGrafter"/>
</dbReference>